<dbReference type="CDD" id="cd16922">
    <property type="entry name" value="HATPase_EvgS-ArcB-TorS-like"/>
    <property type="match status" value="1"/>
</dbReference>
<feature type="domain" description="Response regulatory" evidence="13">
    <location>
        <begin position="927"/>
        <end position="1051"/>
    </location>
</feature>
<dbReference type="PRINTS" id="PR00344">
    <property type="entry name" value="BCTRLSENSOR"/>
</dbReference>
<dbReference type="Pfam" id="PF00072">
    <property type="entry name" value="Response_reg"/>
    <property type="match status" value="1"/>
</dbReference>
<gene>
    <name evidence="14" type="ORF">C0Z20_03265</name>
</gene>
<evidence type="ECO:0000259" key="12">
    <source>
        <dbReference type="PROSITE" id="PS50109"/>
    </source>
</evidence>
<dbReference type="InterPro" id="IPR036097">
    <property type="entry name" value="HisK_dim/P_sf"/>
</dbReference>
<dbReference type="CDD" id="cd17546">
    <property type="entry name" value="REC_hyHK_CKI1_RcsC-like"/>
    <property type="match status" value="1"/>
</dbReference>
<dbReference type="Gene3D" id="3.30.565.10">
    <property type="entry name" value="Histidine kinase-like ATPase, C-terminal domain"/>
    <property type="match status" value="1"/>
</dbReference>
<dbReference type="SMART" id="SM00062">
    <property type="entry name" value="PBPb"/>
    <property type="match status" value="1"/>
</dbReference>
<name>A0A2N7X8C2_9BURK</name>
<accession>A0A2N7X8C2</accession>
<feature type="modified residue" description="4-aspartylphosphate" evidence="9">
    <location>
        <position position="976"/>
    </location>
</feature>
<dbReference type="SMART" id="SM00388">
    <property type="entry name" value="HisKA"/>
    <property type="match status" value="1"/>
</dbReference>
<keyword evidence="10" id="KW-0472">Membrane</keyword>
<dbReference type="OrthoDB" id="9796305at2"/>
<feature type="chain" id="PRO_5014834648" description="Virulence sensor protein BvgS" evidence="11">
    <location>
        <begin position="20"/>
        <end position="1061"/>
    </location>
</feature>
<evidence type="ECO:0000256" key="2">
    <source>
        <dbReference type="ARBA" id="ARBA00012438"/>
    </source>
</evidence>
<evidence type="ECO:0000256" key="4">
    <source>
        <dbReference type="ARBA" id="ARBA00022729"/>
    </source>
</evidence>
<evidence type="ECO:0000256" key="7">
    <source>
        <dbReference type="ARBA" id="ARBA00058004"/>
    </source>
</evidence>
<dbReference type="InterPro" id="IPR005467">
    <property type="entry name" value="His_kinase_dom"/>
</dbReference>
<evidence type="ECO:0000256" key="8">
    <source>
        <dbReference type="ARBA" id="ARBA00070152"/>
    </source>
</evidence>
<dbReference type="InterPro" id="IPR003661">
    <property type="entry name" value="HisK_dim/P_dom"/>
</dbReference>
<dbReference type="STRING" id="863227.GCA_000373005_00487"/>
<evidence type="ECO:0000256" key="3">
    <source>
        <dbReference type="ARBA" id="ARBA00022553"/>
    </source>
</evidence>
<evidence type="ECO:0000256" key="1">
    <source>
        <dbReference type="ARBA" id="ARBA00000085"/>
    </source>
</evidence>
<dbReference type="EMBL" id="PNYC01000002">
    <property type="protein sequence ID" value="PMS37857.1"/>
    <property type="molecule type" value="Genomic_DNA"/>
</dbReference>
<dbReference type="Gene3D" id="3.40.190.10">
    <property type="entry name" value="Periplasmic binding protein-like II"/>
    <property type="match status" value="4"/>
</dbReference>
<feature type="signal peptide" evidence="11">
    <location>
        <begin position="1"/>
        <end position="19"/>
    </location>
</feature>
<keyword evidence="4 11" id="KW-0732">Signal</keyword>
<dbReference type="Gene3D" id="3.40.50.2300">
    <property type="match status" value="1"/>
</dbReference>
<evidence type="ECO:0000256" key="5">
    <source>
        <dbReference type="ARBA" id="ARBA00023012"/>
    </source>
</evidence>
<dbReference type="SUPFAM" id="SSF55874">
    <property type="entry name" value="ATPase domain of HSP90 chaperone/DNA topoisomerase II/histidine kinase"/>
    <property type="match status" value="1"/>
</dbReference>
<keyword evidence="10" id="KW-0812">Transmembrane</keyword>
<evidence type="ECO:0000256" key="6">
    <source>
        <dbReference type="ARBA" id="ARBA00023026"/>
    </source>
</evidence>
<dbReference type="AlphaFoldDB" id="A0A2N7X8C2"/>
<feature type="transmembrane region" description="Helical" evidence="10">
    <location>
        <begin position="526"/>
        <end position="550"/>
    </location>
</feature>
<dbReference type="PROSITE" id="PS50110">
    <property type="entry name" value="RESPONSE_REGULATORY"/>
    <property type="match status" value="1"/>
</dbReference>
<dbReference type="Pfam" id="PF02518">
    <property type="entry name" value="HATPase_c"/>
    <property type="match status" value="1"/>
</dbReference>
<keyword evidence="6" id="KW-0843">Virulence</keyword>
<protein>
    <recommendedName>
        <fullName evidence="8">Virulence sensor protein BvgS</fullName>
        <ecNumber evidence="2">2.7.13.3</ecNumber>
    </recommendedName>
</protein>
<dbReference type="InterPro" id="IPR036890">
    <property type="entry name" value="HATPase_C_sf"/>
</dbReference>
<dbReference type="FunFam" id="3.30.565.10:FF:000010">
    <property type="entry name" value="Sensor histidine kinase RcsC"/>
    <property type="match status" value="1"/>
</dbReference>
<keyword evidence="5" id="KW-0902">Two-component regulatory system</keyword>
<dbReference type="PANTHER" id="PTHR45339:SF1">
    <property type="entry name" value="HYBRID SIGNAL TRANSDUCTION HISTIDINE KINASE J"/>
    <property type="match status" value="1"/>
</dbReference>
<dbReference type="SMART" id="SM00387">
    <property type="entry name" value="HATPase_c"/>
    <property type="match status" value="1"/>
</dbReference>
<dbReference type="PROSITE" id="PS50109">
    <property type="entry name" value="HIS_KIN"/>
    <property type="match status" value="1"/>
</dbReference>
<organism evidence="14 15">
    <name type="scientific">Trinickia symbiotica</name>
    <dbReference type="NCBI Taxonomy" id="863227"/>
    <lineage>
        <taxon>Bacteria</taxon>
        <taxon>Pseudomonadati</taxon>
        <taxon>Pseudomonadota</taxon>
        <taxon>Betaproteobacteria</taxon>
        <taxon>Burkholderiales</taxon>
        <taxon>Burkholderiaceae</taxon>
        <taxon>Trinickia</taxon>
    </lineage>
</organism>
<dbReference type="SUPFAM" id="SSF47384">
    <property type="entry name" value="Homodimeric domain of signal transducing histidine kinase"/>
    <property type="match status" value="1"/>
</dbReference>
<dbReference type="RefSeq" id="WP_018438996.1">
    <property type="nucleotide sequence ID" value="NZ_KB890164.1"/>
</dbReference>
<reference evidence="14 15" key="1">
    <citation type="submission" date="2018-01" db="EMBL/GenBank/DDBJ databases">
        <title>Whole genome analyses suggest that Burkholderia sensu lato contains two further novel genera in the rhizoxinica-symbiotica group Mycetohabitans gen. nov., and Trinickia gen. nov.: implications for the evolution of diazotrophy and nodulation in the Burkholderiaceae.</title>
        <authorList>
            <person name="Estrada-de los Santos P."/>
            <person name="Palmer M."/>
            <person name="Chavez-Ramirez B."/>
            <person name="Beukes C."/>
            <person name="Steenkamp E.T."/>
            <person name="Hirsch A.M."/>
            <person name="Manyaka P."/>
            <person name="Maluk M."/>
            <person name="Lafos M."/>
            <person name="Crook M."/>
            <person name="Gross E."/>
            <person name="Simon M.F."/>
            <person name="Bueno dos Reis Junior F."/>
            <person name="Poole P.S."/>
            <person name="Venter S.N."/>
            <person name="James E.K."/>
        </authorList>
    </citation>
    <scope>NUCLEOTIDE SEQUENCE [LARGE SCALE GENOMIC DNA]</scope>
    <source>
        <strain evidence="14 15">JPY 581</strain>
    </source>
</reference>
<keyword evidence="10" id="KW-1133">Transmembrane helix</keyword>
<evidence type="ECO:0000256" key="9">
    <source>
        <dbReference type="PROSITE-ProRule" id="PRU00169"/>
    </source>
</evidence>
<dbReference type="Proteomes" id="UP000235777">
    <property type="component" value="Unassembled WGS sequence"/>
</dbReference>
<dbReference type="SMART" id="SM00448">
    <property type="entry name" value="REC"/>
    <property type="match status" value="1"/>
</dbReference>
<evidence type="ECO:0000313" key="15">
    <source>
        <dbReference type="Proteomes" id="UP000235777"/>
    </source>
</evidence>
<dbReference type="SUPFAM" id="SSF52172">
    <property type="entry name" value="CheY-like"/>
    <property type="match status" value="1"/>
</dbReference>
<evidence type="ECO:0000256" key="10">
    <source>
        <dbReference type="SAM" id="Phobius"/>
    </source>
</evidence>
<proteinExistence type="predicted"/>
<comment type="caution">
    <text evidence="14">The sequence shown here is derived from an EMBL/GenBank/DDBJ whole genome shotgun (WGS) entry which is preliminary data.</text>
</comment>
<feature type="domain" description="Histidine kinase" evidence="12">
    <location>
        <begin position="586"/>
        <end position="806"/>
    </location>
</feature>
<dbReference type="Pfam" id="PF00512">
    <property type="entry name" value="HisKA"/>
    <property type="match status" value="1"/>
</dbReference>
<dbReference type="InterPro" id="IPR011006">
    <property type="entry name" value="CheY-like_superfamily"/>
</dbReference>
<dbReference type="Gene3D" id="1.10.287.130">
    <property type="match status" value="1"/>
</dbReference>
<comment type="catalytic activity">
    <reaction evidence="1">
        <text>ATP + protein L-histidine = ADP + protein N-phospho-L-histidine.</text>
        <dbReference type="EC" id="2.7.13.3"/>
    </reaction>
</comment>
<keyword evidence="3 9" id="KW-0597">Phosphoprotein</keyword>
<dbReference type="InterPro" id="IPR001638">
    <property type="entry name" value="Solute-binding_3/MltF_N"/>
</dbReference>
<dbReference type="InterPro" id="IPR004358">
    <property type="entry name" value="Sig_transdc_His_kin-like_C"/>
</dbReference>
<dbReference type="InterPro" id="IPR003594">
    <property type="entry name" value="HATPase_dom"/>
</dbReference>
<evidence type="ECO:0000313" key="14">
    <source>
        <dbReference type="EMBL" id="PMS37857.1"/>
    </source>
</evidence>
<evidence type="ECO:0000256" key="11">
    <source>
        <dbReference type="SAM" id="SignalP"/>
    </source>
</evidence>
<dbReference type="SUPFAM" id="SSF53850">
    <property type="entry name" value="Periplasmic binding protein-like II"/>
    <property type="match status" value="2"/>
</dbReference>
<dbReference type="GO" id="GO:0000155">
    <property type="term" value="F:phosphorelay sensor kinase activity"/>
    <property type="evidence" value="ECO:0007669"/>
    <property type="project" value="InterPro"/>
</dbReference>
<dbReference type="PANTHER" id="PTHR45339">
    <property type="entry name" value="HYBRID SIGNAL TRANSDUCTION HISTIDINE KINASE J"/>
    <property type="match status" value="1"/>
</dbReference>
<evidence type="ECO:0000259" key="13">
    <source>
        <dbReference type="PROSITE" id="PS50110"/>
    </source>
</evidence>
<dbReference type="EC" id="2.7.13.3" evidence="2"/>
<sequence length="1061" mass="114682">MLLRLLAAIAFAASLGATAGAGTAISATRTEIPNARVTADPAAATALGNGGGTADFTNVLRVGTYTGDESVLDHVDRSGIRHGFAASALHAIADPHGVILVYRRFASIGAALAALDAGRIDILPARCTVAVEDRRYWVSDPYALPRAGAVVRRERAKPRALDDLAGLRVAIEQGENGRFVKPWLPGSEIVEADDLRSGVRMVARGSVDAFVGIHEANAEIIQTRGLHALESIPLPLAVPLCFIAHRENFAAASFIARGLARLSPAQRREIELQPLPSSMPAMPERTFSLTDEERAWASVHPIVRVGMERLHRPYDFLDEEGEWEGVGAALLKGLGPIAQIRFEPVLIGDAKTLADALREGAIDLAASFPLGSAATEPRDLVLTRPYDSFPWSLVRFGDAAAPPGRIAANAWRLRQVVPGDAWADAAIVPRERAVDALRAVLAGNADAALVNTIAADDLRDRYSYGRLSIDAAIAGVERIGFAAAASNTVLTGMIDRYLASHTPRELARLASRSRHVSLQIGYNKSMVILLSVCAAAIVITVLSTLLMAYWRTRAARHAADAARLDAIASRERAETADRAKSAFVAMMSHEIRTPMNGVIGVLDLLETTTLSEQQRRHIETAQRAGRLMLRVIHDTLDYLKLEQGAISLDALPFDILGLVGAAVELHAPLAGRKRLPVHLAAMPHFDRYVIGDEARLNQVVTNLLSNAIRFTDDGHVLVELRHRLERGRSQLELVVADTGRGIAEHYRSRLFTPFTQQDSSTTRRYGGTGLGLSIVKRLVDAMGGTIDVASVVGVGTRIGVRLPMAWGETVRRWPNLSPMRARVAVPVPAMAASIRAMLAKMAVVRVLGESAEYDVDIALEPAGAIVVSAPGRLERRVRSIDEFVDAMERVDPRRSYFADAGIPPAALDEIGLPSVPYGCGGNRGVGAALVVEDNEMNRDIIVRQLALLGVPASEASDGIAGYASWERLRPTFLFLDCHMPGMDGYELARRIRAREAGERCRGHAVARTAIVAISANATIEDRDACRAAGMDEYLTKPITREKFVRLFEKWKKANYDVATPK</sequence>
<dbReference type="InterPro" id="IPR001789">
    <property type="entry name" value="Sig_transdc_resp-reg_receiver"/>
</dbReference>
<keyword evidence="15" id="KW-1185">Reference proteome</keyword>
<dbReference type="CDD" id="cd00082">
    <property type="entry name" value="HisKA"/>
    <property type="match status" value="1"/>
</dbReference>
<comment type="function">
    <text evidence="7">Member of the two-component regulatory system BvgS/BvgA. Phosphorylates BvgA via a four-step phosphorelay in response to environmental signals.</text>
</comment>